<dbReference type="GO" id="GO:0009639">
    <property type="term" value="P:response to red or far red light"/>
    <property type="evidence" value="ECO:0007669"/>
    <property type="project" value="InterPro"/>
</dbReference>
<feature type="compositionally biased region" description="Basic and acidic residues" evidence="1">
    <location>
        <begin position="120"/>
        <end position="132"/>
    </location>
</feature>
<comment type="caution">
    <text evidence="2">The sequence shown here is derived from an EMBL/GenBank/DDBJ whole genome shotgun (WGS) entry which is preliminary data.</text>
</comment>
<dbReference type="InterPro" id="IPR037766">
    <property type="entry name" value="FHY1"/>
</dbReference>
<keyword evidence="3" id="KW-1185">Reference proteome</keyword>
<name>A0AAN9SEN4_PSOTE</name>
<dbReference type="PANTHER" id="PTHR37723">
    <property type="entry name" value="PROTEIN FAR-RED ELONGATED HYPOCOTYL 1"/>
    <property type="match status" value="1"/>
</dbReference>
<dbReference type="PANTHER" id="PTHR37723:SF1">
    <property type="entry name" value="PROTEIN FAR-RED-ELONGATED HYPOCOTYL 1-LIKE"/>
    <property type="match status" value="1"/>
</dbReference>
<reference evidence="2 3" key="1">
    <citation type="submission" date="2024-01" db="EMBL/GenBank/DDBJ databases">
        <title>The genomes of 5 underutilized Papilionoideae crops provide insights into root nodulation and disease resistanc.</title>
        <authorList>
            <person name="Jiang F."/>
        </authorList>
    </citation>
    <scope>NUCLEOTIDE SEQUENCE [LARGE SCALE GENOMIC DNA]</scope>
    <source>
        <strain evidence="2">DUOXIRENSHENG_FW03</strain>
        <tissue evidence="2">Leaves</tissue>
    </source>
</reference>
<proteinExistence type="predicted"/>
<accession>A0AAN9SEN4</accession>
<dbReference type="Proteomes" id="UP001386955">
    <property type="component" value="Unassembled WGS sequence"/>
</dbReference>
<protein>
    <submittedName>
        <fullName evidence="2">Uncharacterized protein</fullName>
    </submittedName>
</protein>
<sequence length="275" mass="31263">MSGRLVCRLSILNCKTSSFANYGDNGGSGCYILGCTQHGILKVFLFFSEMEESMNNPSQVNRFQMDGMQDLDIVEWKKKRKLHIDQLDLLRPKHKCWVGSYSSEHNSMFDENPVSENIRKHTGERSEPESAKDSNSFMEDSDTAMSVNEESKQEADCGNSYLYVNRVSYIEEEAFVDTECIPPYDDVDLQALNNHEEHLLGLGSFPGNECSGDAKDSNKYPVDKELEDFLFSTGVNPNVYVLSSGRWNVNQEAQSNSRPPTIDQEFEEYFSMLML</sequence>
<dbReference type="GO" id="GO:0005737">
    <property type="term" value="C:cytoplasm"/>
    <property type="evidence" value="ECO:0007669"/>
    <property type="project" value="TreeGrafter"/>
</dbReference>
<dbReference type="EMBL" id="JAYMYS010000004">
    <property type="protein sequence ID" value="KAK7395268.1"/>
    <property type="molecule type" value="Genomic_DNA"/>
</dbReference>
<gene>
    <name evidence="2" type="ORF">VNO78_15819</name>
</gene>
<feature type="region of interest" description="Disordered" evidence="1">
    <location>
        <begin position="120"/>
        <end position="152"/>
    </location>
</feature>
<evidence type="ECO:0000313" key="2">
    <source>
        <dbReference type="EMBL" id="KAK7395268.1"/>
    </source>
</evidence>
<organism evidence="2 3">
    <name type="scientific">Psophocarpus tetragonolobus</name>
    <name type="common">Winged bean</name>
    <name type="synonym">Dolichos tetragonolobus</name>
    <dbReference type="NCBI Taxonomy" id="3891"/>
    <lineage>
        <taxon>Eukaryota</taxon>
        <taxon>Viridiplantae</taxon>
        <taxon>Streptophyta</taxon>
        <taxon>Embryophyta</taxon>
        <taxon>Tracheophyta</taxon>
        <taxon>Spermatophyta</taxon>
        <taxon>Magnoliopsida</taxon>
        <taxon>eudicotyledons</taxon>
        <taxon>Gunneridae</taxon>
        <taxon>Pentapetalae</taxon>
        <taxon>rosids</taxon>
        <taxon>fabids</taxon>
        <taxon>Fabales</taxon>
        <taxon>Fabaceae</taxon>
        <taxon>Papilionoideae</taxon>
        <taxon>50 kb inversion clade</taxon>
        <taxon>NPAAA clade</taxon>
        <taxon>indigoferoid/millettioid clade</taxon>
        <taxon>Phaseoleae</taxon>
        <taxon>Psophocarpus</taxon>
    </lineage>
</organism>
<dbReference type="GO" id="GO:0061608">
    <property type="term" value="F:nuclear import signal receptor activity"/>
    <property type="evidence" value="ECO:0007669"/>
    <property type="project" value="TreeGrafter"/>
</dbReference>
<dbReference type="AlphaFoldDB" id="A0AAN9SEN4"/>
<evidence type="ECO:0000256" key="1">
    <source>
        <dbReference type="SAM" id="MobiDB-lite"/>
    </source>
</evidence>
<feature type="compositionally biased region" description="Polar residues" evidence="1">
    <location>
        <begin position="133"/>
        <end position="148"/>
    </location>
</feature>
<dbReference type="GO" id="GO:0051457">
    <property type="term" value="P:maintenance of protein location in nucleus"/>
    <property type="evidence" value="ECO:0007669"/>
    <property type="project" value="TreeGrafter"/>
</dbReference>
<evidence type="ECO:0000313" key="3">
    <source>
        <dbReference type="Proteomes" id="UP001386955"/>
    </source>
</evidence>
<dbReference type="GO" id="GO:0016607">
    <property type="term" value="C:nuclear speck"/>
    <property type="evidence" value="ECO:0007669"/>
    <property type="project" value="TreeGrafter"/>
</dbReference>